<evidence type="ECO:0000313" key="1">
    <source>
        <dbReference type="EMBL" id="QHU07158.1"/>
    </source>
</evidence>
<accession>A0A6C0JTD1</accession>
<dbReference type="AlphaFoldDB" id="A0A6C0JTD1"/>
<name>A0A6C0JTD1_9ZZZZ</name>
<organism evidence="1">
    <name type="scientific">viral metagenome</name>
    <dbReference type="NCBI Taxonomy" id="1070528"/>
    <lineage>
        <taxon>unclassified sequences</taxon>
        <taxon>metagenomes</taxon>
        <taxon>organismal metagenomes</taxon>
    </lineage>
</organism>
<reference evidence="1" key="1">
    <citation type="journal article" date="2020" name="Nature">
        <title>Giant virus diversity and host interactions through global metagenomics.</title>
        <authorList>
            <person name="Schulz F."/>
            <person name="Roux S."/>
            <person name="Paez-Espino D."/>
            <person name="Jungbluth S."/>
            <person name="Walsh D.A."/>
            <person name="Denef V.J."/>
            <person name="McMahon K.D."/>
            <person name="Konstantinidis K.T."/>
            <person name="Eloe-Fadrosh E.A."/>
            <person name="Kyrpides N.C."/>
            <person name="Woyke T."/>
        </authorList>
    </citation>
    <scope>NUCLEOTIDE SEQUENCE</scope>
    <source>
        <strain evidence="1">GVMAG-S-1040241-154</strain>
    </source>
</reference>
<sequence length="245" mass="29786">MEPFDIDINEYIRQFIELKYFKKISLISKKFYVYYSLDKYLEINTLSKIYFSYGNTIPILIQYINNNILSTYKYNTNSKLIKNLNRHLTIPYLKDLAINNKLYFINFIVESQYHCINNKYKNIINLFEKMKDPVYYNLNINEFVSVTSLIINYINAPYELNFYQYSNKKITLCKLILAMILFNIITYSNYHTKYNNKLNVLVDVQYIKIDEFKDVLNYYQYDYPIYFVKHINNTLDNYKNYKIST</sequence>
<protein>
    <submittedName>
        <fullName evidence="1">Uncharacterized protein</fullName>
    </submittedName>
</protein>
<dbReference type="EMBL" id="MN740684">
    <property type="protein sequence ID" value="QHU07158.1"/>
    <property type="molecule type" value="Genomic_DNA"/>
</dbReference>
<proteinExistence type="predicted"/>